<organism evidence="1">
    <name type="scientific">Trichodesmium erythraeum (strain IMS101)</name>
    <dbReference type="NCBI Taxonomy" id="203124"/>
    <lineage>
        <taxon>Bacteria</taxon>
        <taxon>Bacillati</taxon>
        <taxon>Cyanobacteriota</taxon>
        <taxon>Cyanophyceae</taxon>
        <taxon>Oscillatoriophycideae</taxon>
        <taxon>Oscillatoriales</taxon>
        <taxon>Microcoleaceae</taxon>
        <taxon>Trichodesmium</taxon>
    </lineage>
</organism>
<name>Q10WV6_TRIEI</name>
<dbReference type="STRING" id="203124.Tery_4271"/>
<accession>Q10WV6</accession>
<dbReference type="RefSeq" id="WP_011613597.1">
    <property type="nucleotide sequence ID" value="NC_008312.1"/>
</dbReference>
<dbReference type="KEGG" id="ter:Tery_4271"/>
<protein>
    <submittedName>
        <fullName evidence="1">ATPase (AAA+ superfamily)-like</fullName>
    </submittedName>
</protein>
<evidence type="ECO:0000313" key="1">
    <source>
        <dbReference type="EMBL" id="ABG53268.1"/>
    </source>
</evidence>
<dbReference type="HOGENOM" id="CLU_010124_0_0_3"/>
<dbReference type="EMBL" id="CP000393">
    <property type="protein sequence ID" value="ABG53268.1"/>
    <property type="molecule type" value="Genomic_DNA"/>
</dbReference>
<dbReference type="eggNOG" id="COG1483">
    <property type="taxonomic scope" value="Bacteria"/>
</dbReference>
<gene>
    <name evidence="1" type="ordered locus">Tery_4271</name>
</gene>
<sequence length="1015" mass="115070">MAIKAWYKIDGLIPREDLREGKPLDTSEFAIHLDQVRNNNAPVDYQQPERFFERTYLTKSLTDLASQVVRRLSGETSGTSAIFNLSTQFGGGKTHALTLLYHLAKNGSLANNWTGVDKILKTAKINSIPEAAVAVFVGVQFDSITGRGGNDGTPLRKTPWGEIAFQLGGETAFNYVAEHEKNFIEPKGDVIRKLFPKDRPCLILMDEIINYISTYRSREYHNRFYNFLQALSETARSLENVVLVVSIPASEMEYTQADEADEQRLKKMLDRLGKAIVMSAESETSEIIRRRLFEWDKEAVTTEGKIMLPRDAIATCNEYAEWVISHHQQIPSWFNVDNAQKAFIATYPFHPTVLSVFERKWQVLPRFQRTRGILRLLALWVARAYQESYRKVHNDPLIGLGNAPLDDPLFRTAVFNQLGEERLEGAVTTDICGKQNAHAIRLDKEAVATIKKSRLHRKVATTIFFESNGGQQNTEATIPEIRLAVGEPNFDIVNVETVLEALQNESYYLLVNKNRYRFNISPNLNKILADRRANIQSSRIQERVAAEIKKVFTTNGVIQVVYFPEYTNSIANRPVLNLAILSPEYVRSDEETSKFIESIILNCGSSARTFKSAIIFVVANPDNLLRERARNLLAWEDISDQETELNAEQKQQLKENIDKSKKLLQETVWQSYTSVALWGKNPEIPEIQEIQWIDLGMLNSSQANSMVSLIINRLQANGEITSVIHPRFLLRNWPPVFTEWSIKNIQDAFFASPTFPRLLEAKAVPEAIVHGVREGLLAYVGKSKNGYEPFIFNQPNFSVQDVEISDDVFVIKAEVAEDYEARIKDPPRLTQLIISPEEVLLKPGQKQTFLVTGKDQYNRSINVEEINWSATGGEINFNGVLTAGKDEGNFIVTAQVEYISIKAKFTVELKLPHLQEKSENYNITDSSLTKSDRTNEITEGETSNIPNIISWRGEITPQKWMQFYTKVLSRFAAKKDFNLTVEINFSVTGSITSQNINETKVSLQELGLDDGIETS</sequence>
<reference evidence="1" key="1">
    <citation type="submission" date="2006-06" db="EMBL/GenBank/DDBJ databases">
        <title>Complete sequence of Trichodesmium erythraeum IMS101.</title>
        <authorList>
            <consortium name="US DOE Joint Genome Institute"/>
            <person name="Copeland A."/>
            <person name="Lucas S."/>
            <person name="Lapidus A."/>
            <person name="Barry K."/>
            <person name="Detter J.C."/>
            <person name="Glavina del Rio T."/>
            <person name="Hammon N."/>
            <person name="Israni S."/>
            <person name="Dalin E."/>
            <person name="Tice H."/>
            <person name="Pitluck S."/>
            <person name="Kiss H."/>
            <person name="Munk A.C."/>
            <person name="Brettin T."/>
            <person name="Bruce D."/>
            <person name="Han C."/>
            <person name="Tapia R."/>
            <person name="Gilna P."/>
            <person name="Schmutz J."/>
            <person name="Larimer F."/>
            <person name="Land M."/>
            <person name="Hauser L."/>
            <person name="Kyrpides N."/>
            <person name="Kim E."/>
            <person name="Richardson P."/>
        </authorList>
    </citation>
    <scope>NUCLEOTIDE SEQUENCE [LARGE SCALE GENOMIC DNA]</scope>
    <source>
        <strain evidence="1">IMS101</strain>
    </source>
</reference>
<dbReference type="AlphaFoldDB" id="Q10WV6"/>
<proteinExistence type="predicted"/>